<dbReference type="Proteomes" id="UP000526734">
    <property type="component" value="Unassembled WGS sequence"/>
</dbReference>
<dbReference type="GO" id="GO:0005886">
    <property type="term" value="C:plasma membrane"/>
    <property type="evidence" value="ECO:0007669"/>
    <property type="project" value="TreeGrafter"/>
</dbReference>
<keyword evidence="4" id="KW-1185">Reference proteome</keyword>
<gene>
    <name evidence="3" type="ORF">H4281_28205</name>
</gene>
<dbReference type="NCBIfam" id="TIGR03083">
    <property type="entry name" value="maleylpyruvate isomerase family mycothiol-dependent enzyme"/>
    <property type="match status" value="1"/>
</dbReference>
<comment type="caution">
    <text evidence="3">The sequence shown here is derived from an EMBL/GenBank/DDBJ whole genome shotgun (WGS) entry which is preliminary data.</text>
</comment>
<proteinExistence type="predicted"/>
<dbReference type="InterPro" id="IPR034660">
    <property type="entry name" value="DinB/YfiT-like"/>
</dbReference>
<dbReference type="GO" id="GO:0046872">
    <property type="term" value="F:metal ion binding"/>
    <property type="evidence" value="ECO:0007669"/>
    <property type="project" value="InterPro"/>
</dbReference>
<sequence length="230" mass="25067">MDAPRLLEAIDIHADRIKAATLAAGPAAPVRNCPEWTVQDLVTHLTTVLSYTVAAITDRKAEPPAAVTWEDSLGCWDGERMAVREALRRPADTPLRSPFPHGGPVTVGDWTRRLAHEFAIHRLDAESALPTPPVTRYRSEFAEDGIDEFLAFLTPRRAQPSGREGIVQVSTDTRTWTVLLHADQPPTLGEGIPDLTLAGPADDVYRALWGRPNHAENVGDATLLEPLAAP</sequence>
<name>A0A7W3ZDK9_9PSEU</name>
<feature type="domain" description="MDMPI C-terminal" evidence="1">
    <location>
        <begin position="140"/>
        <end position="224"/>
    </location>
</feature>
<reference evidence="3 4" key="1">
    <citation type="submission" date="2020-08" db="EMBL/GenBank/DDBJ databases">
        <title>Amycolatopsis sp. nov. DR6-1 isolated from Dendrobium heterocarpum.</title>
        <authorList>
            <person name="Tedsree N."/>
            <person name="Kuncharoen N."/>
            <person name="Likhitwitayawuid K."/>
            <person name="Tanasupawat S."/>
        </authorList>
    </citation>
    <scope>NUCLEOTIDE SEQUENCE [LARGE SCALE GENOMIC DNA]</scope>
    <source>
        <strain evidence="3 4">DR6-1</strain>
    </source>
</reference>
<keyword evidence="3" id="KW-0413">Isomerase</keyword>
<dbReference type="PANTHER" id="PTHR40758:SF1">
    <property type="entry name" value="CONSERVED PROTEIN"/>
    <property type="match status" value="1"/>
</dbReference>
<keyword evidence="3" id="KW-0670">Pyruvate</keyword>
<organism evidence="3 4">
    <name type="scientific">Amycolatopsis dendrobii</name>
    <dbReference type="NCBI Taxonomy" id="2760662"/>
    <lineage>
        <taxon>Bacteria</taxon>
        <taxon>Bacillati</taxon>
        <taxon>Actinomycetota</taxon>
        <taxon>Actinomycetes</taxon>
        <taxon>Pseudonocardiales</taxon>
        <taxon>Pseudonocardiaceae</taxon>
        <taxon>Amycolatopsis</taxon>
    </lineage>
</organism>
<dbReference type="GO" id="GO:0016853">
    <property type="term" value="F:isomerase activity"/>
    <property type="evidence" value="ECO:0007669"/>
    <property type="project" value="UniProtKB-KW"/>
</dbReference>
<evidence type="ECO:0000259" key="2">
    <source>
        <dbReference type="Pfam" id="PF11716"/>
    </source>
</evidence>
<evidence type="ECO:0000259" key="1">
    <source>
        <dbReference type="Pfam" id="PF07398"/>
    </source>
</evidence>
<accession>A0A7W3ZDK9</accession>
<dbReference type="InterPro" id="IPR024344">
    <property type="entry name" value="MDMPI_metal-binding"/>
</dbReference>
<dbReference type="AlphaFoldDB" id="A0A7W3ZDK9"/>
<feature type="domain" description="Mycothiol-dependent maleylpyruvate isomerase metal-binding" evidence="2">
    <location>
        <begin position="8"/>
        <end position="125"/>
    </location>
</feature>
<evidence type="ECO:0000313" key="3">
    <source>
        <dbReference type="EMBL" id="MBB1157048.1"/>
    </source>
</evidence>
<dbReference type="Pfam" id="PF07398">
    <property type="entry name" value="MDMPI_C"/>
    <property type="match status" value="1"/>
</dbReference>
<dbReference type="InterPro" id="IPR017517">
    <property type="entry name" value="Maleyloyr_isom"/>
</dbReference>
<dbReference type="Pfam" id="PF11716">
    <property type="entry name" value="MDMPI_N"/>
    <property type="match status" value="1"/>
</dbReference>
<evidence type="ECO:0000313" key="4">
    <source>
        <dbReference type="Proteomes" id="UP000526734"/>
    </source>
</evidence>
<protein>
    <submittedName>
        <fullName evidence="3">Maleylpyruvate isomerase family mycothiol-dependent enzyme</fullName>
    </submittedName>
</protein>
<dbReference type="SUPFAM" id="SSF109854">
    <property type="entry name" value="DinB/YfiT-like putative metalloenzymes"/>
    <property type="match status" value="1"/>
</dbReference>
<dbReference type="InterPro" id="IPR010872">
    <property type="entry name" value="MDMPI_C-term_domain"/>
</dbReference>
<dbReference type="EMBL" id="JACGZW010000009">
    <property type="protein sequence ID" value="MBB1157048.1"/>
    <property type="molecule type" value="Genomic_DNA"/>
</dbReference>
<dbReference type="PANTHER" id="PTHR40758">
    <property type="entry name" value="CONSERVED PROTEIN"/>
    <property type="match status" value="1"/>
</dbReference>